<dbReference type="EMBL" id="FNVA01000003">
    <property type="protein sequence ID" value="SEG15398.1"/>
    <property type="molecule type" value="Genomic_DNA"/>
</dbReference>
<dbReference type="Proteomes" id="UP000236728">
    <property type="component" value="Unassembled WGS sequence"/>
</dbReference>
<name>A0A1H5XUR2_9BACT</name>
<dbReference type="CDD" id="cd05233">
    <property type="entry name" value="SDR_c"/>
    <property type="match status" value="1"/>
</dbReference>
<dbReference type="PRINTS" id="PR00080">
    <property type="entry name" value="SDRFAMILY"/>
</dbReference>
<dbReference type="Gene3D" id="3.40.50.720">
    <property type="entry name" value="NAD(P)-binding Rossmann-like Domain"/>
    <property type="match status" value="1"/>
</dbReference>
<gene>
    <name evidence="4" type="ORF">SAMN05421819_1981</name>
</gene>
<dbReference type="OrthoDB" id="9805904at2"/>
<evidence type="ECO:0000256" key="3">
    <source>
        <dbReference type="RuleBase" id="RU000363"/>
    </source>
</evidence>
<dbReference type="InterPro" id="IPR002347">
    <property type="entry name" value="SDR_fam"/>
</dbReference>
<accession>A0A1H5XUR2</accession>
<keyword evidence="5" id="KW-1185">Reference proteome</keyword>
<dbReference type="GO" id="GO:0016491">
    <property type="term" value="F:oxidoreductase activity"/>
    <property type="evidence" value="ECO:0007669"/>
    <property type="project" value="UniProtKB-KW"/>
</dbReference>
<evidence type="ECO:0000313" key="5">
    <source>
        <dbReference type="Proteomes" id="UP000236728"/>
    </source>
</evidence>
<evidence type="ECO:0000256" key="1">
    <source>
        <dbReference type="ARBA" id="ARBA00006484"/>
    </source>
</evidence>
<comment type="similarity">
    <text evidence="1 3">Belongs to the short-chain dehydrogenases/reductases (SDR) family.</text>
</comment>
<dbReference type="PANTHER" id="PTHR43391:SF86">
    <property type="entry name" value="SHORT-CHAIN DEHYDROGENASE_REDUCTASE FAMILY PROTEIN"/>
    <property type="match status" value="1"/>
</dbReference>
<proteinExistence type="inferred from homology"/>
<dbReference type="Pfam" id="PF00106">
    <property type="entry name" value="adh_short"/>
    <property type="match status" value="1"/>
</dbReference>
<dbReference type="AlphaFoldDB" id="A0A1H5XUR2"/>
<evidence type="ECO:0000256" key="2">
    <source>
        <dbReference type="ARBA" id="ARBA00023002"/>
    </source>
</evidence>
<dbReference type="PANTHER" id="PTHR43391">
    <property type="entry name" value="RETINOL DEHYDROGENASE-RELATED"/>
    <property type="match status" value="1"/>
</dbReference>
<dbReference type="InterPro" id="IPR036291">
    <property type="entry name" value="NAD(P)-bd_dom_sf"/>
</dbReference>
<sequence length="253" mass="26845">MEVEVLDSTHEALLKGTVAIVTGASSGVGWATAKLFASRGVKVVATARREDRLNQLCREIADEGGEAVFHSGDAANVQTAKSAISLALGRFGRLDAVICNAGQGNYKQLVDTSPQEFDELMNSNMRSSFLFARFAAPHFLAQRRGTLLFISSVAGLAGAANESVYCATKFAQVGFAQALDAELRPFGIKVGVLCPGGIKTEFAIGKGRTEESVATSSMLDPIEVANAIWYACAQPANVRVVQMTVRNMGTPPR</sequence>
<dbReference type="PRINTS" id="PR00081">
    <property type="entry name" value="GDHRDH"/>
</dbReference>
<dbReference type="SUPFAM" id="SSF51735">
    <property type="entry name" value="NAD(P)-binding Rossmann-fold domains"/>
    <property type="match status" value="1"/>
</dbReference>
<reference evidence="4 5" key="1">
    <citation type="submission" date="2016-10" db="EMBL/GenBank/DDBJ databases">
        <authorList>
            <person name="de Groot N.N."/>
        </authorList>
    </citation>
    <scope>NUCLEOTIDE SEQUENCE [LARGE SCALE GENOMIC DNA]</scope>
    <source>
        <strain evidence="4 5">DSM 22489</strain>
    </source>
</reference>
<keyword evidence="2" id="KW-0560">Oxidoreductase</keyword>
<dbReference type="GO" id="GO:0005829">
    <property type="term" value="C:cytosol"/>
    <property type="evidence" value="ECO:0007669"/>
    <property type="project" value="TreeGrafter"/>
</dbReference>
<evidence type="ECO:0000313" key="4">
    <source>
        <dbReference type="EMBL" id="SEG15398.1"/>
    </source>
</evidence>
<protein>
    <submittedName>
        <fullName evidence="4">3-oxoacyl-[acyl-carrier protein] reductase</fullName>
    </submittedName>
</protein>
<organism evidence="4 5">
    <name type="scientific">Bryocella elongata</name>
    <dbReference type="NCBI Taxonomy" id="863522"/>
    <lineage>
        <taxon>Bacteria</taxon>
        <taxon>Pseudomonadati</taxon>
        <taxon>Acidobacteriota</taxon>
        <taxon>Terriglobia</taxon>
        <taxon>Terriglobales</taxon>
        <taxon>Acidobacteriaceae</taxon>
        <taxon>Bryocella</taxon>
    </lineage>
</organism>